<dbReference type="EMBL" id="AYRZ02000004">
    <property type="protein sequence ID" value="PHT84093.1"/>
    <property type="molecule type" value="Genomic_DNA"/>
</dbReference>
<name>A0A2G2ZQ33_CAPAN</name>
<comment type="subcellular location">
    <subcellularLocation>
        <location evidence="1">Membrane</location>
        <topology evidence="1">Single-pass type I membrane protein</topology>
    </subcellularLocation>
</comment>
<dbReference type="Pfam" id="PF13855">
    <property type="entry name" value="LRR_8"/>
    <property type="match status" value="1"/>
</dbReference>
<accession>A0A2G2ZQ33</accession>
<dbReference type="OMA" id="ICDEMSG"/>
<evidence type="ECO:0000256" key="2">
    <source>
        <dbReference type="ARBA" id="ARBA00022692"/>
    </source>
</evidence>
<keyword evidence="4" id="KW-1133">Transmembrane helix</keyword>
<keyword evidence="6" id="KW-0325">Glycoprotein</keyword>
<gene>
    <name evidence="7" type="ORF">T459_12536</name>
</gene>
<evidence type="ECO:0000313" key="8">
    <source>
        <dbReference type="Proteomes" id="UP000222542"/>
    </source>
</evidence>
<protein>
    <submittedName>
        <fullName evidence="7">Uncharacterized protein</fullName>
    </submittedName>
</protein>
<keyword evidence="8" id="KW-1185">Reference proteome</keyword>
<sequence>MSRDCGLWDGVICDEMSGHVIELDLGCSSLAGTIDSNSSLFQLSPIKRLNLSYNNLYSSKISPKFGRFSNLTHLDLSDSSLSSQIPYEISHLSKLQSLFLSGNSELRVLPRDFKMLLQNLTQLRELDLSHVNIFSTISLNFSSHLTTLMLEQLELHGMIPESIFHLPNLEELVLRNNDQLGGYFPTSKWNSSSSLKKLE</sequence>
<keyword evidence="3" id="KW-0732">Signal</keyword>
<dbReference type="InterPro" id="IPR001611">
    <property type="entry name" value="Leu-rich_rpt"/>
</dbReference>
<keyword evidence="5" id="KW-0472">Membrane</keyword>
<evidence type="ECO:0000256" key="3">
    <source>
        <dbReference type="ARBA" id="ARBA00022729"/>
    </source>
</evidence>
<evidence type="ECO:0000256" key="1">
    <source>
        <dbReference type="ARBA" id="ARBA00004479"/>
    </source>
</evidence>
<evidence type="ECO:0000313" key="7">
    <source>
        <dbReference type="EMBL" id="PHT84093.1"/>
    </source>
</evidence>
<dbReference type="AlphaFoldDB" id="A0A2G2ZQ33"/>
<evidence type="ECO:0000256" key="6">
    <source>
        <dbReference type="ARBA" id="ARBA00023180"/>
    </source>
</evidence>
<reference evidence="7 8" key="2">
    <citation type="journal article" date="2017" name="Genome Biol.">
        <title>New reference genome sequences of hot pepper reveal the massive evolution of plant disease-resistance genes by retroduplication.</title>
        <authorList>
            <person name="Kim S."/>
            <person name="Park J."/>
            <person name="Yeom S.I."/>
            <person name="Kim Y.M."/>
            <person name="Seo E."/>
            <person name="Kim K.T."/>
            <person name="Kim M.S."/>
            <person name="Lee J.M."/>
            <person name="Cheong K."/>
            <person name="Shin H.S."/>
            <person name="Kim S.B."/>
            <person name="Han K."/>
            <person name="Lee J."/>
            <person name="Park M."/>
            <person name="Lee H.A."/>
            <person name="Lee H.Y."/>
            <person name="Lee Y."/>
            <person name="Oh S."/>
            <person name="Lee J.H."/>
            <person name="Choi E."/>
            <person name="Choi E."/>
            <person name="Lee S.E."/>
            <person name="Jeon J."/>
            <person name="Kim H."/>
            <person name="Choi G."/>
            <person name="Song H."/>
            <person name="Lee J."/>
            <person name="Lee S.C."/>
            <person name="Kwon J.K."/>
            <person name="Lee H.Y."/>
            <person name="Koo N."/>
            <person name="Hong Y."/>
            <person name="Kim R.W."/>
            <person name="Kang W.H."/>
            <person name="Huh J.H."/>
            <person name="Kang B.C."/>
            <person name="Yang T.J."/>
            <person name="Lee Y.H."/>
            <person name="Bennetzen J.L."/>
            <person name="Choi D."/>
        </authorList>
    </citation>
    <scope>NUCLEOTIDE SEQUENCE [LARGE SCALE GENOMIC DNA]</scope>
    <source>
        <strain evidence="8">cv. CM334</strain>
    </source>
</reference>
<dbReference type="PANTHER" id="PTHR48061">
    <property type="entry name" value="LEUCINE-RICH REPEAT RECEPTOR PROTEIN KINASE EMS1-LIKE-RELATED"/>
    <property type="match status" value="1"/>
</dbReference>
<dbReference type="Proteomes" id="UP000222542">
    <property type="component" value="Unassembled WGS sequence"/>
</dbReference>
<evidence type="ECO:0000256" key="5">
    <source>
        <dbReference type="ARBA" id="ARBA00023136"/>
    </source>
</evidence>
<comment type="caution">
    <text evidence="7">The sequence shown here is derived from an EMBL/GenBank/DDBJ whole genome shotgun (WGS) entry which is preliminary data.</text>
</comment>
<dbReference type="InterPro" id="IPR032675">
    <property type="entry name" value="LRR_dom_sf"/>
</dbReference>
<dbReference type="Gene3D" id="3.80.10.10">
    <property type="entry name" value="Ribonuclease Inhibitor"/>
    <property type="match status" value="2"/>
</dbReference>
<reference evidence="7 8" key="1">
    <citation type="journal article" date="2014" name="Nat. Genet.">
        <title>Genome sequence of the hot pepper provides insights into the evolution of pungency in Capsicum species.</title>
        <authorList>
            <person name="Kim S."/>
            <person name="Park M."/>
            <person name="Yeom S.I."/>
            <person name="Kim Y.M."/>
            <person name="Lee J.M."/>
            <person name="Lee H.A."/>
            <person name="Seo E."/>
            <person name="Choi J."/>
            <person name="Cheong K."/>
            <person name="Kim K.T."/>
            <person name="Jung K."/>
            <person name="Lee G.W."/>
            <person name="Oh S.K."/>
            <person name="Bae C."/>
            <person name="Kim S.B."/>
            <person name="Lee H.Y."/>
            <person name="Kim S.Y."/>
            <person name="Kim M.S."/>
            <person name="Kang B.C."/>
            <person name="Jo Y.D."/>
            <person name="Yang H.B."/>
            <person name="Jeong H.J."/>
            <person name="Kang W.H."/>
            <person name="Kwon J.K."/>
            <person name="Shin C."/>
            <person name="Lim J.Y."/>
            <person name="Park J.H."/>
            <person name="Huh J.H."/>
            <person name="Kim J.S."/>
            <person name="Kim B.D."/>
            <person name="Cohen O."/>
            <person name="Paran I."/>
            <person name="Suh M.C."/>
            <person name="Lee S.B."/>
            <person name="Kim Y.K."/>
            <person name="Shin Y."/>
            <person name="Noh S.J."/>
            <person name="Park J."/>
            <person name="Seo Y.S."/>
            <person name="Kwon S.Y."/>
            <person name="Kim H.A."/>
            <person name="Park J.M."/>
            <person name="Kim H.J."/>
            <person name="Choi S.B."/>
            <person name="Bosland P.W."/>
            <person name="Reeves G."/>
            <person name="Jo S.H."/>
            <person name="Lee B.W."/>
            <person name="Cho H.T."/>
            <person name="Choi H.S."/>
            <person name="Lee M.S."/>
            <person name="Yu Y."/>
            <person name="Do Choi Y."/>
            <person name="Park B.S."/>
            <person name="van Deynze A."/>
            <person name="Ashrafi H."/>
            <person name="Hill T."/>
            <person name="Kim W.T."/>
            <person name="Pai H.S."/>
            <person name="Ahn H.K."/>
            <person name="Yeam I."/>
            <person name="Giovannoni J.J."/>
            <person name="Rose J.K."/>
            <person name="Sorensen I."/>
            <person name="Lee S.J."/>
            <person name="Kim R.W."/>
            <person name="Choi I.Y."/>
            <person name="Choi B.S."/>
            <person name="Lim J.S."/>
            <person name="Lee Y.H."/>
            <person name="Choi D."/>
        </authorList>
    </citation>
    <scope>NUCLEOTIDE SEQUENCE [LARGE SCALE GENOMIC DNA]</scope>
    <source>
        <strain evidence="8">cv. CM334</strain>
    </source>
</reference>
<dbReference type="Gramene" id="PHT84093">
    <property type="protein sequence ID" value="PHT84093"/>
    <property type="gene ID" value="T459_12536"/>
</dbReference>
<keyword evidence="2" id="KW-0812">Transmembrane</keyword>
<dbReference type="GO" id="GO:0016020">
    <property type="term" value="C:membrane"/>
    <property type="evidence" value="ECO:0007669"/>
    <property type="project" value="UniProtKB-SubCell"/>
</dbReference>
<proteinExistence type="predicted"/>
<dbReference type="InterPro" id="IPR046956">
    <property type="entry name" value="RLP23-like"/>
</dbReference>
<dbReference type="PANTHER" id="PTHR48061:SF10">
    <property type="entry name" value="LEUCINE-RICH REPEAT-CONTAINING N-TERMINAL PLANT-TYPE DOMAIN-CONTAINING PROTEIN"/>
    <property type="match status" value="1"/>
</dbReference>
<dbReference type="SUPFAM" id="SSF52058">
    <property type="entry name" value="L domain-like"/>
    <property type="match status" value="1"/>
</dbReference>
<evidence type="ECO:0000256" key="4">
    <source>
        <dbReference type="ARBA" id="ARBA00022989"/>
    </source>
</evidence>
<dbReference type="STRING" id="4072.A0A2G2ZQ33"/>
<organism evidence="7 8">
    <name type="scientific">Capsicum annuum</name>
    <name type="common">Capsicum pepper</name>
    <dbReference type="NCBI Taxonomy" id="4072"/>
    <lineage>
        <taxon>Eukaryota</taxon>
        <taxon>Viridiplantae</taxon>
        <taxon>Streptophyta</taxon>
        <taxon>Embryophyta</taxon>
        <taxon>Tracheophyta</taxon>
        <taxon>Spermatophyta</taxon>
        <taxon>Magnoliopsida</taxon>
        <taxon>eudicotyledons</taxon>
        <taxon>Gunneridae</taxon>
        <taxon>Pentapetalae</taxon>
        <taxon>asterids</taxon>
        <taxon>lamiids</taxon>
        <taxon>Solanales</taxon>
        <taxon>Solanaceae</taxon>
        <taxon>Solanoideae</taxon>
        <taxon>Capsiceae</taxon>
        <taxon>Capsicum</taxon>
    </lineage>
</organism>